<keyword evidence="2" id="KW-1185">Reference proteome</keyword>
<dbReference type="Proteomes" id="UP001066276">
    <property type="component" value="Chromosome 4_1"/>
</dbReference>
<name>A0AAV7TB86_PLEWA</name>
<organism evidence="1 2">
    <name type="scientific">Pleurodeles waltl</name>
    <name type="common">Iberian ribbed newt</name>
    <dbReference type="NCBI Taxonomy" id="8319"/>
    <lineage>
        <taxon>Eukaryota</taxon>
        <taxon>Metazoa</taxon>
        <taxon>Chordata</taxon>
        <taxon>Craniata</taxon>
        <taxon>Vertebrata</taxon>
        <taxon>Euteleostomi</taxon>
        <taxon>Amphibia</taxon>
        <taxon>Batrachia</taxon>
        <taxon>Caudata</taxon>
        <taxon>Salamandroidea</taxon>
        <taxon>Salamandridae</taxon>
        <taxon>Pleurodelinae</taxon>
        <taxon>Pleurodeles</taxon>
    </lineage>
</organism>
<protein>
    <submittedName>
        <fullName evidence="1">Uncharacterized protein</fullName>
    </submittedName>
</protein>
<gene>
    <name evidence="1" type="ORF">NDU88_005424</name>
</gene>
<accession>A0AAV7TB86</accession>
<dbReference type="AlphaFoldDB" id="A0AAV7TB86"/>
<comment type="caution">
    <text evidence="1">The sequence shown here is derived from an EMBL/GenBank/DDBJ whole genome shotgun (WGS) entry which is preliminary data.</text>
</comment>
<evidence type="ECO:0000313" key="2">
    <source>
        <dbReference type="Proteomes" id="UP001066276"/>
    </source>
</evidence>
<sequence>MSVLCYAGVIEYESYLGNCVIEGTGYYSANCMTFNNEECEEDGEGMEIIGINFLLTQDLKGPSSRKEVVGRFRLQEERGGS</sequence>
<proteinExistence type="predicted"/>
<evidence type="ECO:0000313" key="1">
    <source>
        <dbReference type="EMBL" id="KAJ1173594.1"/>
    </source>
</evidence>
<dbReference type="EMBL" id="JANPWB010000007">
    <property type="protein sequence ID" value="KAJ1173594.1"/>
    <property type="molecule type" value="Genomic_DNA"/>
</dbReference>
<reference evidence="1" key="1">
    <citation type="journal article" date="2022" name="bioRxiv">
        <title>Sequencing and chromosome-scale assembly of the giantPleurodeles waltlgenome.</title>
        <authorList>
            <person name="Brown T."/>
            <person name="Elewa A."/>
            <person name="Iarovenko S."/>
            <person name="Subramanian E."/>
            <person name="Araus A.J."/>
            <person name="Petzold A."/>
            <person name="Susuki M."/>
            <person name="Suzuki K.-i.T."/>
            <person name="Hayashi T."/>
            <person name="Toyoda A."/>
            <person name="Oliveira C."/>
            <person name="Osipova E."/>
            <person name="Leigh N.D."/>
            <person name="Simon A."/>
            <person name="Yun M.H."/>
        </authorList>
    </citation>
    <scope>NUCLEOTIDE SEQUENCE</scope>
    <source>
        <strain evidence="1">20211129_DDA</strain>
        <tissue evidence="1">Liver</tissue>
    </source>
</reference>